<sequence length="124" mass="13779">MNISDRRGTIMTLCEYINLADFVNAGQTANPPPFEFSNDYEPPDVIIVLKEVLKNSQNAPTNSQIRNNFYHSHLTSSKQICHDLSVSSINKNLQHKSAVHVLEVAQPIGWLVMNSVSISSSPVN</sequence>
<dbReference type="Proteomes" id="UP000053766">
    <property type="component" value="Unassembled WGS sequence"/>
</dbReference>
<evidence type="ECO:0000313" key="2">
    <source>
        <dbReference type="Proteomes" id="UP000053766"/>
    </source>
</evidence>
<protein>
    <submittedName>
        <fullName evidence="1">Uncharacterized protein</fullName>
    </submittedName>
</protein>
<reference evidence="2" key="2">
    <citation type="journal article" date="2016" name="Sci. Rep.">
        <title>Dictyocaulus viviparus genome, variome and transcriptome elucidate lungworm biology and support future intervention.</title>
        <authorList>
            <person name="McNulty S.N."/>
            <person name="Strube C."/>
            <person name="Rosa B.A."/>
            <person name="Martin J.C."/>
            <person name="Tyagi R."/>
            <person name="Choi Y.J."/>
            <person name="Wang Q."/>
            <person name="Hallsworth Pepin K."/>
            <person name="Zhang X."/>
            <person name="Ozersky P."/>
            <person name="Wilson R.K."/>
            <person name="Sternberg P.W."/>
            <person name="Gasser R.B."/>
            <person name="Mitreva M."/>
        </authorList>
    </citation>
    <scope>NUCLEOTIDE SEQUENCE [LARGE SCALE GENOMIC DNA]</scope>
    <source>
        <strain evidence="2">HannoverDv2000</strain>
    </source>
</reference>
<name>A0A0D8XKZ7_DICVI</name>
<gene>
    <name evidence="1" type="ORF">DICVIV_09516</name>
</gene>
<dbReference type="AlphaFoldDB" id="A0A0D8XKZ7"/>
<proteinExistence type="predicted"/>
<keyword evidence="2" id="KW-1185">Reference proteome</keyword>
<evidence type="ECO:0000313" key="1">
    <source>
        <dbReference type="EMBL" id="KJH44452.1"/>
    </source>
</evidence>
<organism evidence="1 2">
    <name type="scientific">Dictyocaulus viviparus</name>
    <name type="common">Bovine lungworm</name>
    <dbReference type="NCBI Taxonomy" id="29172"/>
    <lineage>
        <taxon>Eukaryota</taxon>
        <taxon>Metazoa</taxon>
        <taxon>Ecdysozoa</taxon>
        <taxon>Nematoda</taxon>
        <taxon>Chromadorea</taxon>
        <taxon>Rhabditida</taxon>
        <taxon>Rhabditina</taxon>
        <taxon>Rhabditomorpha</taxon>
        <taxon>Strongyloidea</taxon>
        <taxon>Metastrongylidae</taxon>
        <taxon>Dictyocaulus</taxon>
    </lineage>
</organism>
<dbReference type="EMBL" id="KN716472">
    <property type="protein sequence ID" value="KJH44452.1"/>
    <property type="molecule type" value="Genomic_DNA"/>
</dbReference>
<reference evidence="1 2" key="1">
    <citation type="submission" date="2013-11" db="EMBL/GenBank/DDBJ databases">
        <title>Draft genome of the bovine lungworm Dictyocaulus viviparus.</title>
        <authorList>
            <person name="Mitreva M."/>
        </authorList>
    </citation>
    <scope>NUCLEOTIDE SEQUENCE [LARGE SCALE GENOMIC DNA]</scope>
    <source>
        <strain evidence="1 2">HannoverDv2000</strain>
    </source>
</reference>
<accession>A0A0D8XKZ7</accession>